<sequence>MKLVKFFIVIFSIGFIINGVKAQRFVLVDVNKVLDNIDEYKKAQDELDRVAATWKQEIAVEYDKIKALYNKYQAEQVLLTEEQRKGKEEEIMNREKEARKMQKDKFGEEGELFKKRQDLVRPVQDKVYAAIQEFAISKGLEVIFDTSGSAGVIYYSKELDKTDDIIKKFKPTGK</sequence>
<dbReference type="GO" id="GO:0051082">
    <property type="term" value="F:unfolded protein binding"/>
    <property type="evidence" value="ECO:0007669"/>
    <property type="project" value="InterPro"/>
</dbReference>
<protein>
    <submittedName>
        <fullName evidence="4">OmpH family outer membrane protein</fullName>
    </submittedName>
</protein>
<comment type="similarity">
    <text evidence="1">Belongs to the Skp family.</text>
</comment>
<keyword evidence="2" id="KW-0732">Signal</keyword>
<reference evidence="4 5" key="1">
    <citation type="submission" date="2020-10" db="EMBL/GenBank/DDBJ databases">
        <title>Connecting structure to function with the recovery of over 1000 high-quality activated sludge metagenome-assembled genomes encoding full-length rRNA genes using long-read sequencing.</title>
        <authorList>
            <person name="Singleton C.M."/>
            <person name="Petriglieri F."/>
            <person name="Kristensen J.M."/>
            <person name="Kirkegaard R.H."/>
            <person name="Michaelsen T.Y."/>
            <person name="Andersen M.H."/>
            <person name="Karst S.M."/>
            <person name="Dueholm M.S."/>
            <person name="Nielsen P.H."/>
            <person name="Albertsen M."/>
        </authorList>
    </citation>
    <scope>NUCLEOTIDE SEQUENCE [LARGE SCALE GENOMIC DNA]</scope>
    <source>
        <strain evidence="4">Ribe_18-Q3-R11-54_BAT3C.373</strain>
    </source>
</reference>
<feature type="coiled-coil region" evidence="3">
    <location>
        <begin position="37"/>
        <end position="104"/>
    </location>
</feature>
<organism evidence="4 5">
    <name type="scientific">Candidatus Defluviibacterium haderslevense</name>
    <dbReference type="NCBI Taxonomy" id="2981993"/>
    <lineage>
        <taxon>Bacteria</taxon>
        <taxon>Pseudomonadati</taxon>
        <taxon>Bacteroidota</taxon>
        <taxon>Saprospiria</taxon>
        <taxon>Saprospirales</taxon>
        <taxon>Saprospiraceae</taxon>
        <taxon>Candidatus Defluviibacterium</taxon>
    </lineage>
</organism>
<name>A0A9D7XG94_9BACT</name>
<dbReference type="Pfam" id="PF03938">
    <property type="entry name" value="OmpH"/>
    <property type="match status" value="1"/>
</dbReference>
<dbReference type="SUPFAM" id="SSF111384">
    <property type="entry name" value="OmpH-like"/>
    <property type="match status" value="1"/>
</dbReference>
<proteinExistence type="inferred from homology"/>
<dbReference type="Gene3D" id="3.30.910.20">
    <property type="entry name" value="Skp domain"/>
    <property type="match status" value="1"/>
</dbReference>
<evidence type="ECO:0000313" key="5">
    <source>
        <dbReference type="Proteomes" id="UP000808349"/>
    </source>
</evidence>
<dbReference type="SMART" id="SM00935">
    <property type="entry name" value="OmpH"/>
    <property type="match status" value="1"/>
</dbReference>
<dbReference type="PANTHER" id="PTHR35089">
    <property type="entry name" value="CHAPERONE PROTEIN SKP"/>
    <property type="match status" value="1"/>
</dbReference>
<comment type="caution">
    <text evidence="4">The sequence shown here is derived from an EMBL/GenBank/DDBJ whole genome shotgun (WGS) entry which is preliminary data.</text>
</comment>
<dbReference type="AlphaFoldDB" id="A0A9D7XG94"/>
<evidence type="ECO:0000256" key="3">
    <source>
        <dbReference type="SAM" id="Coils"/>
    </source>
</evidence>
<dbReference type="GO" id="GO:0050821">
    <property type="term" value="P:protein stabilization"/>
    <property type="evidence" value="ECO:0007669"/>
    <property type="project" value="TreeGrafter"/>
</dbReference>
<dbReference type="PANTHER" id="PTHR35089:SF1">
    <property type="entry name" value="CHAPERONE PROTEIN SKP"/>
    <property type="match status" value="1"/>
</dbReference>
<dbReference type="InterPro" id="IPR024930">
    <property type="entry name" value="Skp_dom_sf"/>
</dbReference>
<gene>
    <name evidence="4" type="ORF">IPO85_03000</name>
</gene>
<dbReference type="Proteomes" id="UP000808349">
    <property type="component" value="Unassembled WGS sequence"/>
</dbReference>
<evidence type="ECO:0000256" key="2">
    <source>
        <dbReference type="ARBA" id="ARBA00022729"/>
    </source>
</evidence>
<evidence type="ECO:0000313" key="4">
    <source>
        <dbReference type="EMBL" id="MBK9716488.1"/>
    </source>
</evidence>
<dbReference type="EMBL" id="JADKFW010000004">
    <property type="protein sequence ID" value="MBK9716488.1"/>
    <property type="molecule type" value="Genomic_DNA"/>
</dbReference>
<keyword evidence="3" id="KW-0175">Coiled coil</keyword>
<evidence type="ECO:0000256" key="1">
    <source>
        <dbReference type="ARBA" id="ARBA00009091"/>
    </source>
</evidence>
<dbReference type="GO" id="GO:0005829">
    <property type="term" value="C:cytosol"/>
    <property type="evidence" value="ECO:0007669"/>
    <property type="project" value="TreeGrafter"/>
</dbReference>
<dbReference type="InterPro" id="IPR005632">
    <property type="entry name" value="Chaperone_Skp"/>
</dbReference>
<accession>A0A9D7XG94</accession>